<evidence type="ECO:0000313" key="2">
    <source>
        <dbReference type="Proteomes" id="UP000477386"/>
    </source>
</evidence>
<dbReference type="EMBL" id="JAAGNZ010000001">
    <property type="protein sequence ID" value="NEU67927.1"/>
    <property type="molecule type" value="Genomic_DNA"/>
</dbReference>
<protein>
    <submittedName>
        <fullName evidence="1">Uncharacterized protein</fullName>
    </submittedName>
</protein>
<dbReference type="RefSeq" id="WP_164038872.1">
    <property type="nucleotide sequence ID" value="NZ_JAAGNZ010000001.1"/>
</dbReference>
<dbReference type="Proteomes" id="UP000477386">
    <property type="component" value="Unassembled WGS sequence"/>
</dbReference>
<sequence>MSNSEVIKTDGIHWDPNSVLNSPPSAISQFTTELSALMKRHGIDQHVVVYTLLPNGSVLSFTSDYALVEAHSLITARVHQIKSSQTNS</sequence>
<name>A0A6M0IJC2_9BACT</name>
<proteinExistence type="predicted"/>
<gene>
    <name evidence="1" type="ORF">GK091_13635</name>
</gene>
<keyword evidence="2" id="KW-1185">Reference proteome</keyword>
<comment type="caution">
    <text evidence="1">The sequence shown here is derived from an EMBL/GenBank/DDBJ whole genome shotgun (WGS) entry which is preliminary data.</text>
</comment>
<dbReference type="AlphaFoldDB" id="A0A6M0IJC2"/>
<organism evidence="1 2">
    <name type="scientific">Spirosoma agri</name>
    <dbReference type="NCBI Taxonomy" id="1987381"/>
    <lineage>
        <taxon>Bacteria</taxon>
        <taxon>Pseudomonadati</taxon>
        <taxon>Bacteroidota</taxon>
        <taxon>Cytophagia</taxon>
        <taxon>Cytophagales</taxon>
        <taxon>Cytophagaceae</taxon>
        <taxon>Spirosoma</taxon>
    </lineage>
</organism>
<accession>A0A6M0IJC2</accession>
<evidence type="ECO:0000313" key="1">
    <source>
        <dbReference type="EMBL" id="NEU67927.1"/>
    </source>
</evidence>
<reference evidence="1 2" key="1">
    <citation type="submission" date="2020-02" db="EMBL/GenBank/DDBJ databases">
        <title>Draft genome sequence of two Spirosoma agri KCTC 52727 and Spirosoma terrae KCTC 52035.</title>
        <authorList>
            <person name="Rojas J."/>
            <person name="Ambika Manirajan B."/>
            <person name="Ratering S."/>
            <person name="Suarez C."/>
            <person name="Schnell S."/>
        </authorList>
    </citation>
    <scope>NUCLEOTIDE SEQUENCE [LARGE SCALE GENOMIC DNA]</scope>
    <source>
        <strain evidence="1 2">KCTC 52727</strain>
    </source>
</reference>